<dbReference type="AlphaFoldDB" id="A0A1B8U602"/>
<organism evidence="1 2">
    <name type="scientific">Polaribacter reichenbachii</name>
    <dbReference type="NCBI Taxonomy" id="996801"/>
    <lineage>
        <taxon>Bacteria</taxon>
        <taxon>Pseudomonadati</taxon>
        <taxon>Bacteroidota</taxon>
        <taxon>Flavobacteriia</taxon>
        <taxon>Flavobacteriales</taxon>
        <taxon>Flavobacteriaceae</taxon>
    </lineage>
</organism>
<dbReference type="KEGG" id="prn:BW723_06825"/>
<evidence type="ECO:0000313" key="2">
    <source>
        <dbReference type="Proteomes" id="UP000092612"/>
    </source>
</evidence>
<dbReference type="STRING" id="996801.BW723_06825"/>
<dbReference type="EMBL" id="LSFL01000005">
    <property type="protein sequence ID" value="OBY67259.1"/>
    <property type="molecule type" value="Genomic_DNA"/>
</dbReference>
<accession>A0A1B8U602</accession>
<gene>
    <name evidence="1" type="ORF">LPB301_02665</name>
</gene>
<protein>
    <submittedName>
        <fullName evidence="1">Uncharacterized protein</fullName>
    </submittedName>
</protein>
<keyword evidence="2" id="KW-1185">Reference proteome</keyword>
<reference evidence="2" key="1">
    <citation type="submission" date="2016-02" db="EMBL/GenBank/DDBJ databases">
        <title>Paenibacillus sp. LPB0068, isolated from Crassostrea gigas.</title>
        <authorList>
            <person name="Shin S.-K."/>
            <person name="Yi H."/>
        </authorList>
    </citation>
    <scope>NUCLEOTIDE SEQUENCE [LARGE SCALE GENOMIC DNA]</scope>
    <source>
        <strain evidence="2">KCTC 23969</strain>
    </source>
</reference>
<evidence type="ECO:0000313" key="1">
    <source>
        <dbReference type="EMBL" id="OBY67259.1"/>
    </source>
</evidence>
<comment type="caution">
    <text evidence="1">The sequence shown here is derived from an EMBL/GenBank/DDBJ whole genome shotgun (WGS) entry which is preliminary data.</text>
</comment>
<dbReference type="Proteomes" id="UP000092612">
    <property type="component" value="Unassembled WGS sequence"/>
</dbReference>
<name>A0A1B8U602_9FLAO</name>
<sequence length="153" mass="17949">MVSGFSKNQSSRKTQKPSVLVLPSYDLNANGGFSPEIQEILEENFKNNLEINLIKFPFKKLIHIPYQNVYDKKYCKLLLEKLDVDFILMSKIDLKDILEQNKKWDLSFRVYNVKANQQFDSKLKGKDLSYAEIEEKVQNNHQILVDEISDFKN</sequence>
<proteinExistence type="predicted"/>